<dbReference type="EMBL" id="JACHMB010000001">
    <property type="protein sequence ID" value="MBB5784196.1"/>
    <property type="molecule type" value="Genomic_DNA"/>
</dbReference>
<dbReference type="RefSeq" id="WP_185077181.1">
    <property type="nucleotide sequence ID" value="NZ_JACHMB010000001.1"/>
</dbReference>
<gene>
    <name evidence="1" type="ORF">HD596_010952</name>
</gene>
<dbReference type="Proteomes" id="UP000579153">
    <property type="component" value="Unassembled WGS sequence"/>
</dbReference>
<dbReference type="SUPFAM" id="SSF51735">
    <property type="entry name" value="NAD(P)-binding Rossmann-fold domains"/>
    <property type="match status" value="1"/>
</dbReference>
<comment type="caution">
    <text evidence="1">The sequence shown here is derived from an EMBL/GenBank/DDBJ whole genome shotgun (WGS) entry which is preliminary data.</text>
</comment>
<evidence type="ECO:0000313" key="2">
    <source>
        <dbReference type="Proteomes" id="UP000579153"/>
    </source>
</evidence>
<protein>
    <submittedName>
        <fullName evidence="1">Uncharacterized protein YbjT (DUF2867 family)</fullName>
    </submittedName>
</protein>
<dbReference type="PANTHER" id="PTHR14097:SF8">
    <property type="entry name" value="NAD(P)-BINDING DOMAIN-CONTAINING PROTEIN"/>
    <property type="match status" value="1"/>
</dbReference>
<dbReference type="AlphaFoldDB" id="A0A7W9LHM7"/>
<keyword evidence="2" id="KW-1185">Reference proteome</keyword>
<organism evidence="1 2">
    <name type="scientific">Nonomuraea jabiensis</name>
    <dbReference type="NCBI Taxonomy" id="882448"/>
    <lineage>
        <taxon>Bacteria</taxon>
        <taxon>Bacillati</taxon>
        <taxon>Actinomycetota</taxon>
        <taxon>Actinomycetes</taxon>
        <taxon>Streptosporangiales</taxon>
        <taxon>Streptosporangiaceae</taxon>
        <taxon>Nonomuraea</taxon>
    </lineage>
</organism>
<sequence length="218" mass="23768">MRVILFGATGMVGRGVLRECLLDDRVDAVLTVGRAPTGVVHGKLREITHRDLLDLAPIEAELAGYDACFFCLGVSSAGMSEQDYRRITYDVTLSAGRTLARLNPGSTFVYVSGAGTDAQGRSMWARVKGATENALLELPFEAYMFRPGYIQPMHGITSRTRVYRLAYVVTRPLYPILRRLFASAVTTTERIGRAMIAVAERGAPKRVLGPSDINALAA</sequence>
<reference evidence="1 2" key="1">
    <citation type="submission" date="2020-08" db="EMBL/GenBank/DDBJ databases">
        <title>Sequencing the genomes of 1000 actinobacteria strains.</title>
        <authorList>
            <person name="Klenk H.-P."/>
        </authorList>
    </citation>
    <scope>NUCLEOTIDE SEQUENCE [LARGE SCALE GENOMIC DNA]</scope>
    <source>
        <strain evidence="1 2">DSM 45507</strain>
    </source>
</reference>
<dbReference type="PANTHER" id="PTHR14097">
    <property type="entry name" value="OXIDOREDUCTASE HTATIP2"/>
    <property type="match status" value="1"/>
</dbReference>
<proteinExistence type="predicted"/>
<dbReference type="Gene3D" id="3.40.50.720">
    <property type="entry name" value="NAD(P)-binding Rossmann-like Domain"/>
    <property type="match status" value="1"/>
</dbReference>
<evidence type="ECO:0000313" key="1">
    <source>
        <dbReference type="EMBL" id="MBB5784196.1"/>
    </source>
</evidence>
<name>A0A7W9LHM7_9ACTN</name>
<dbReference type="InterPro" id="IPR036291">
    <property type="entry name" value="NAD(P)-bd_dom_sf"/>
</dbReference>
<accession>A0A7W9LHM7</accession>